<keyword evidence="2" id="KW-1185">Reference proteome</keyword>
<accession>A0A8F9XIK5</accession>
<dbReference type="GO" id="GO:0008168">
    <property type="term" value="F:methyltransferase activity"/>
    <property type="evidence" value="ECO:0007669"/>
    <property type="project" value="UniProtKB-KW"/>
</dbReference>
<gene>
    <name evidence="1" type="ORF">K0B96_07800</name>
</gene>
<dbReference type="Gene3D" id="3.40.50.150">
    <property type="entry name" value="Vaccinia Virus protein VP39"/>
    <property type="match status" value="1"/>
</dbReference>
<name>A0A8F9XIK5_9BACT</name>
<keyword evidence="1" id="KW-0489">Methyltransferase</keyword>
<organism evidence="1 2">
    <name type="scientific">Horticoccus luteus</name>
    <dbReference type="NCBI Taxonomy" id="2862869"/>
    <lineage>
        <taxon>Bacteria</taxon>
        <taxon>Pseudomonadati</taxon>
        <taxon>Verrucomicrobiota</taxon>
        <taxon>Opitutia</taxon>
        <taxon>Opitutales</taxon>
        <taxon>Opitutaceae</taxon>
        <taxon>Horticoccus</taxon>
    </lineage>
</organism>
<proteinExistence type="predicted"/>
<dbReference type="EMBL" id="CP080507">
    <property type="protein sequence ID" value="QYM80500.1"/>
    <property type="molecule type" value="Genomic_DNA"/>
</dbReference>
<dbReference type="Pfam" id="PF13578">
    <property type="entry name" value="Methyltransf_24"/>
    <property type="match status" value="1"/>
</dbReference>
<dbReference type="Proteomes" id="UP000825051">
    <property type="component" value="Chromosome"/>
</dbReference>
<dbReference type="SUPFAM" id="SSF53335">
    <property type="entry name" value="S-adenosyl-L-methionine-dependent methyltransferases"/>
    <property type="match status" value="1"/>
</dbReference>
<reference evidence="1" key="1">
    <citation type="submission" date="2021-08" db="EMBL/GenBank/DDBJ databases">
        <title>Genome of a novel bacterium of the phylum Verrucomicrobia, Oleiharenicola sp. KSB-15.</title>
        <authorList>
            <person name="Chung J.-H."/>
            <person name="Ahn J.-H."/>
            <person name="Yoon Y."/>
            <person name="Kim D.-Y."/>
            <person name="An S.-H."/>
            <person name="Park I."/>
            <person name="Yeon J."/>
        </authorList>
    </citation>
    <scope>NUCLEOTIDE SEQUENCE</scope>
    <source>
        <strain evidence="1">KSB-15</strain>
    </source>
</reference>
<dbReference type="KEGG" id="ole:K0B96_07800"/>
<dbReference type="GO" id="GO:0032259">
    <property type="term" value="P:methylation"/>
    <property type="evidence" value="ECO:0007669"/>
    <property type="project" value="UniProtKB-KW"/>
</dbReference>
<dbReference type="AlphaFoldDB" id="A0A8F9XIK5"/>
<evidence type="ECO:0000313" key="1">
    <source>
        <dbReference type="EMBL" id="QYM80500.1"/>
    </source>
</evidence>
<sequence length="245" mass="27602">MITRLKNAVHGAVLGWKKSPPVCKRDWRPSWLPIDISFGLESVAHPHSPEERAELFLAHNAGSTEIETLNWLHATVCLTKPASILETGALDGLGTIALATACRDNGFGKVHSVEIEAAACERLSAKMRRYRLEDFVEVHCADSKAFLRDTNLTFDFGFFDSLCEIRAEEYRICRERAILKGIAAFHDTSPHRTKKMLQDPPAPAHELYRREIHDLARDEEMSGCFENTLARGLFVIFPKVEISSR</sequence>
<evidence type="ECO:0000313" key="2">
    <source>
        <dbReference type="Proteomes" id="UP000825051"/>
    </source>
</evidence>
<keyword evidence="1" id="KW-0808">Transferase</keyword>
<dbReference type="RefSeq" id="WP_220165774.1">
    <property type="nucleotide sequence ID" value="NZ_CP080507.1"/>
</dbReference>
<protein>
    <submittedName>
        <fullName evidence="1">Class I SAM-dependent methyltransferase</fullName>
    </submittedName>
</protein>
<dbReference type="InterPro" id="IPR029063">
    <property type="entry name" value="SAM-dependent_MTases_sf"/>
</dbReference>